<dbReference type="InterPro" id="IPR013783">
    <property type="entry name" value="Ig-like_fold"/>
</dbReference>
<protein>
    <submittedName>
        <fullName evidence="4">M23 family metallopeptidase</fullName>
        <ecNumber evidence="4">3.4.-.-</ecNumber>
    </submittedName>
</protein>
<keyword evidence="4" id="KW-0378">Hydrolase</keyword>
<evidence type="ECO:0000256" key="1">
    <source>
        <dbReference type="SAM" id="MobiDB-lite"/>
    </source>
</evidence>
<name>A0ABT6S7X4_9ACTN</name>
<dbReference type="Proteomes" id="UP001223978">
    <property type="component" value="Unassembled WGS sequence"/>
</dbReference>
<dbReference type="Pfam" id="PF01551">
    <property type="entry name" value="Peptidase_M23"/>
    <property type="match status" value="1"/>
</dbReference>
<dbReference type="SUPFAM" id="SSF51261">
    <property type="entry name" value="Duplicated hybrid motif"/>
    <property type="match status" value="1"/>
</dbReference>
<organism evidence="4 5">
    <name type="scientific">Streptomyces cavernicola</name>
    <dbReference type="NCBI Taxonomy" id="3043613"/>
    <lineage>
        <taxon>Bacteria</taxon>
        <taxon>Bacillati</taxon>
        <taxon>Actinomycetota</taxon>
        <taxon>Actinomycetes</taxon>
        <taxon>Kitasatosporales</taxon>
        <taxon>Streptomycetaceae</taxon>
        <taxon>Streptomyces</taxon>
    </lineage>
</organism>
<dbReference type="GO" id="GO:0016787">
    <property type="term" value="F:hydrolase activity"/>
    <property type="evidence" value="ECO:0007669"/>
    <property type="project" value="UniProtKB-KW"/>
</dbReference>
<keyword evidence="2" id="KW-0732">Signal</keyword>
<proteinExistence type="predicted"/>
<dbReference type="InterPro" id="IPR016047">
    <property type="entry name" value="M23ase_b-sheet_dom"/>
</dbReference>
<accession>A0ABT6S7X4</accession>
<dbReference type="PANTHER" id="PTHR21666">
    <property type="entry name" value="PEPTIDASE-RELATED"/>
    <property type="match status" value="1"/>
</dbReference>
<sequence>MAVLLGGVLAAAALSAPTAAAQDPLADRPDFKAPYQCKEKGWTYFGGHDYTGALDINKGSGNSDLGEPILASAGGKVNVATDSKAGKYVEIDHGGGWQTRYLHLQSQTVKDGAKVQQGDRIGTLGNTGDAPLAHLHFDQRLNGKGVEVHLEGKNLYPYPPNDSERKELVSSNCGGDGDDPGEPGPEPKATTLEYTGDKSISNGSDAKLSAVLKTKKSEKPVKNRVVSFKLGTGESAETCKDKTDAKGKASCPVPVTGQKLTDDAEVPLTATFKGDSSYGKSKDNADLKLQHVEGRSYGLSAEVPLPLVPVNIDPTPDTGPVRAAGAETEGPECVKGVDALVLDVKALCAKVATRTGPSSATSTATVADANIGLPGLPVIGVSGLTSKSTSSCTKSKGSVSLELTVAGKAVELPSTPGFEVDLGPAGKLVVNEQTRVKGADKGLTVNAVHLTTLGGADVVLGSSTSSAHNCK</sequence>
<feature type="domain" description="M23ase beta-sheet core" evidence="3">
    <location>
        <begin position="65"/>
        <end position="146"/>
    </location>
</feature>
<dbReference type="Gene3D" id="2.70.70.10">
    <property type="entry name" value="Glucose Permease (Domain IIA)"/>
    <property type="match status" value="1"/>
</dbReference>
<dbReference type="EMBL" id="JASCIQ010000008">
    <property type="protein sequence ID" value="MDI3404188.1"/>
    <property type="molecule type" value="Genomic_DNA"/>
</dbReference>
<comment type="caution">
    <text evidence="4">The sequence shown here is derived from an EMBL/GenBank/DDBJ whole genome shotgun (WGS) entry which is preliminary data.</text>
</comment>
<dbReference type="CDD" id="cd12797">
    <property type="entry name" value="M23_peptidase"/>
    <property type="match status" value="1"/>
</dbReference>
<dbReference type="InterPro" id="IPR050570">
    <property type="entry name" value="Cell_wall_metabolism_enzyme"/>
</dbReference>
<evidence type="ECO:0000313" key="5">
    <source>
        <dbReference type="Proteomes" id="UP001223978"/>
    </source>
</evidence>
<dbReference type="EC" id="3.4.-.-" evidence="4"/>
<feature type="signal peptide" evidence="2">
    <location>
        <begin position="1"/>
        <end position="21"/>
    </location>
</feature>
<dbReference type="NCBIfam" id="NF040603">
    <property type="entry name" value="choice_anch_P"/>
    <property type="match status" value="1"/>
</dbReference>
<feature type="region of interest" description="Disordered" evidence="1">
    <location>
        <begin position="152"/>
        <end position="203"/>
    </location>
</feature>
<evidence type="ECO:0000259" key="3">
    <source>
        <dbReference type="Pfam" id="PF01551"/>
    </source>
</evidence>
<dbReference type="Gene3D" id="2.60.40.10">
    <property type="entry name" value="Immunoglobulins"/>
    <property type="match status" value="1"/>
</dbReference>
<evidence type="ECO:0000256" key="2">
    <source>
        <dbReference type="SAM" id="SignalP"/>
    </source>
</evidence>
<dbReference type="RefSeq" id="WP_282542139.1">
    <property type="nucleotide sequence ID" value="NZ_JASCIQ010000008.1"/>
</dbReference>
<reference evidence="4 5" key="1">
    <citation type="submission" date="2023-05" db="EMBL/GenBank/DDBJ databases">
        <title>Draft genome sequence of Streptomyces sp. B-S-A6 isolated from a cave soil in Thailand.</title>
        <authorList>
            <person name="Chamroensaksri N."/>
            <person name="Muangham S."/>
        </authorList>
    </citation>
    <scope>NUCLEOTIDE SEQUENCE [LARGE SCALE GENOMIC DNA]</scope>
    <source>
        <strain evidence="4 5">B-S-A6</strain>
    </source>
</reference>
<gene>
    <name evidence="4" type="ORF">QIS96_10190</name>
</gene>
<dbReference type="InterPro" id="IPR011055">
    <property type="entry name" value="Dup_hybrid_motif"/>
</dbReference>
<evidence type="ECO:0000313" key="4">
    <source>
        <dbReference type="EMBL" id="MDI3404188.1"/>
    </source>
</evidence>
<feature type="chain" id="PRO_5046233635" evidence="2">
    <location>
        <begin position="22"/>
        <end position="471"/>
    </location>
</feature>
<dbReference type="PANTHER" id="PTHR21666:SF270">
    <property type="entry name" value="MUREIN HYDROLASE ACTIVATOR ENVC"/>
    <property type="match status" value="1"/>
</dbReference>
<keyword evidence="5" id="KW-1185">Reference proteome</keyword>